<organism evidence="1 2">
    <name type="scientific">Arctium lappa</name>
    <name type="common">Greater burdock</name>
    <name type="synonym">Lappa major</name>
    <dbReference type="NCBI Taxonomy" id="4217"/>
    <lineage>
        <taxon>Eukaryota</taxon>
        <taxon>Viridiplantae</taxon>
        <taxon>Streptophyta</taxon>
        <taxon>Embryophyta</taxon>
        <taxon>Tracheophyta</taxon>
        <taxon>Spermatophyta</taxon>
        <taxon>Magnoliopsida</taxon>
        <taxon>eudicotyledons</taxon>
        <taxon>Gunneridae</taxon>
        <taxon>Pentapetalae</taxon>
        <taxon>asterids</taxon>
        <taxon>campanulids</taxon>
        <taxon>Asterales</taxon>
        <taxon>Asteraceae</taxon>
        <taxon>Carduoideae</taxon>
        <taxon>Cardueae</taxon>
        <taxon>Arctiinae</taxon>
        <taxon>Arctium</taxon>
    </lineage>
</organism>
<evidence type="ECO:0000313" key="2">
    <source>
        <dbReference type="Proteomes" id="UP001055879"/>
    </source>
</evidence>
<comment type="caution">
    <text evidence="1">The sequence shown here is derived from an EMBL/GenBank/DDBJ whole genome shotgun (WGS) entry which is preliminary data.</text>
</comment>
<name>A0ACB9CPV1_ARCLA</name>
<sequence length="157" mass="16024">MCYIGKATKIFIFIITVLVITGILIGFTVLRHTIHPKSHKCSGDSCYQSDFYPPPPSPEIPISTNPSDPTSNPSPFPPPPPPSSGSSSNLSPPPPPTAASLASPPSGSSANQTPPPPPTPVVISAPPPPTPVVIPAPPPVFNPPSPVPVTPGPVNSS</sequence>
<dbReference type="EMBL" id="CM042050">
    <property type="protein sequence ID" value="KAI3736256.1"/>
    <property type="molecule type" value="Genomic_DNA"/>
</dbReference>
<keyword evidence="2" id="KW-1185">Reference proteome</keyword>
<proteinExistence type="predicted"/>
<reference evidence="2" key="1">
    <citation type="journal article" date="2022" name="Mol. Ecol. Resour.">
        <title>The genomes of chicory, endive, great burdock and yacon provide insights into Asteraceae palaeo-polyploidization history and plant inulin production.</title>
        <authorList>
            <person name="Fan W."/>
            <person name="Wang S."/>
            <person name="Wang H."/>
            <person name="Wang A."/>
            <person name="Jiang F."/>
            <person name="Liu H."/>
            <person name="Zhao H."/>
            <person name="Xu D."/>
            <person name="Zhang Y."/>
        </authorList>
    </citation>
    <scope>NUCLEOTIDE SEQUENCE [LARGE SCALE GENOMIC DNA]</scope>
    <source>
        <strain evidence="2">cv. Niubang</strain>
    </source>
</reference>
<dbReference type="Proteomes" id="UP001055879">
    <property type="component" value="Linkage Group LG04"/>
</dbReference>
<gene>
    <name evidence="1" type="ORF">L6452_15794</name>
</gene>
<protein>
    <submittedName>
        <fullName evidence="1">Uncharacterized protein</fullName>
    </submittedName>
</protein>
<evidence type="ECO:0000313" key="1">
    <source>
        <dbReference type="EMBL" id="KAI3736256.1"/>
    </source>
</evidence>
<accession>A0ACB9CPV1</accession>
<reference evidence="1 2" key="2">
    <citation type="journal article" date="2022" name="Mol. Ecol. Resour.">
        <title>The genomes of chicory, endive, great burdock and yacon provide insights into Asteraceae paleo-polyploidization history and plant inulin production.</title>
        <authorList>
            <person name="Fan W."/>
            <person name="Wang S."/>
            <person name="Wang H."/>
            <person name="Wang A."/>
            <person name="Jiang F."/>
            <person name="Liu H."/>
            <person name="Zhao H."/>
            <person name="Xu D."/>
            <person name="Zhang Y."/>
        </authorList>
    </citation>
    <scope>NUCLEOTIDE SEQUENCE [LARGE SCALE GENOMIC DNA]</scope>
    <source>
        <strain evidence="2">cv. Niubang</strain>
    </source>
</reference>